<name>A0A4S2K651_OPIFE</name>
<dbReference type="OrthoDB" id="6266073at2759"/>
<evidence type="ECO:0000313" key="2">
    <source>
        <dbReference type="EMBL" id="TGZ44663.1"/>
    </source>
</evidence>
<protein>
    <recommendedName>
        <fullName evidence="4">Stathmin</fullName>
    </recommendedName>
</protein>
<gene>
    <name evidence="2" type="ORF">CRM22_011186</name>
</gene>
<evidence type="ECO:0000256" key="1">
    <source>
        <dbReference type="SAM" id="Coils"/>
    </source>
</evidence>
<feature type="coiled-coil region" evidence="1">
    <location>
        <begin position="77"/>
        <end position="130"/>
    </location>
</feature>
<evidence type="ECO:0008006" key="4">
    <source>
        <dbReference type="Google" id="ProtNLM"/>
    </source>
</evidence>
<dbReference type="EMBL" id="SJOL01012516">
    <property type="protein sequence ID" value="TGZ44663.1"/>
    <property type="molecule type" value="Genomic_DNA"/>
</dbReference>
<proteinExistence type="predicted"/>
<sequence>MDPGTLSPGRNTSICYEIPIDEVKVHTPRTPNLLKSPNRSVLCEMDLAERLSKADERRSTALKETSTKNEEYIRRALSKCEQEREKAMNRSLELLENLQEDIEKKAQRRQQALEERVNAAKKQLEKVEQVTVARSSSKEVLMRQIDEDMSNKENKRRSIIQSIKQHCQHEPVSSSIWPLVIRLREWSPQKCRSKPLGSL</sequence>
<reference evidence="2 3" key="1">
    <citation type="journal article" date="2019" name="BMC Genomics">
        <title>New insights from Opisthorchis felineus genome: update on genomics of the epidemiologically important liver flukes.</title>
        <authorList>
            <person name="Ershov N.I."/>
            <person name="Mordvinov V.A."/>
            <person name="Prokhortchouk E.B."/>
            <person name="Pakharukova M.Y."/>
            <person name="Gunbin K.V."/>
            <person name="Ustyantsev K."/>
            <person name="Genaev M.A."/>
            <person name="Blinov A.G."/>
            <person name="Mazur A."/>
            <person name="Boulygina E."/>
            <person name="Tsygankova S."/>
            <person name="Khrameeva E."/>
            <person name="Chekanov N."/>
            <person name="Fan G."/>
            <person name="Xiao A."/>
            <person name="Zhang H."/>
            <person name="Xu X."/>
            <person name="Yang H."/>
            <person name="Solovyev V."/>
            <person name="Lee S.M."/>
            <person name="Liu X."/>
            <person name="Afonnikov D.A."/>
            <person name="Skryabin K.G."/>
        </authorList>
    </citation>
    <scope>NUCLEOTIDE SEQUENCE [LARGE SCALE GENOMIC DNA]</scope>
    <source>
        <strain evidence="2">AK-0245</strain>
        <tissue evidence="2">Whole organism</tissue>
    </source>
</reference>
<evidence type="ECO:0000313" key="3">
    <source>
        <dbReference type="Proteomes" id="UP000308267"/>
    </source>
</evidence>
<keyword evidence="3" id="KW-1185">Reference proteome</keyword>
<keyword evidence="1" id="KW-0175">Coiled coil</keyword>
<dbReference type="AlphaFoldDB" id="A0A4S2K651"/>
<organism evidence="2 3">
    <name type="scientific">Opisthorchis felineus</name>
    <dbReference type="NCBI Taxonomy" id="147828"/>
    <lineage>
        <taxon>Eukaryota</taxon>
        <taxon>Metazoa</taxon>
        <taxon>Spiralia</taxon>
        <taxon>Lophotrochozoa</taxon>
        <taxon>Platyhelminthes</taxon>
        <taxon>Trematoda</taxon>
        <taxon>Digenea</taxon>
        <taxon>Opisthorchiida</taxon>
        <taxon>Opisthorchiata</taxon>
        <taxon>Opisthorchiidae</taxon>
        <taxon>Opisthorchis</taxon>
    </lineage>
</organism>
<accession>A0A4S2K651</accession>
<dbReference type="Proteomes" id="UP000308267">
    <property type="component" value="Unassembled WGS sequence"/>
</dbReference>
<comment type="caution">
    <text evidence="2">The sequence shown here is derived from an EMBL/GenBank/DDBJ whole genome shotgun (WGS) entry which is preliminary data.</text>
</comment>